<dbReference type="Proteomes" id="UP000502657">
    <property type="component" value="Plasmid pAeme5"/>
</dbReference>
<protein>
    <recommendedName>
        <fullName evidence="3">Phosphoadenosine phosphosulphate reductase domain-containing protein</fullName>
    </recommendedName>
</protein>
<accession>A0ABX6NYA6</accession>
<dbReference type="RefSeq" id="WP_171270077.1">
    <property type="nucleotide sequence ID" value="NZ_CP038446.1"/>
</dbReference>
<name>A0ABX6NYA6_AERME</name>
<gene>
    <name evidence="1" type="ORF">E4188_23015</name>
</gene>
<keyword evidence="1" id="KW-0614">Plasmid</keyword>
<proteinExistence type="predicted"/>
<keyword evidence="2" id="KW-1185">Reference proteome</keyword>
<evidence type="ECO:0000313" key="1">
    <source>
        <dbReference type="EMBL" id="QJT41368.1"/>
    </source>
</evidence>
<dbReference type="Gene3D" id="3.40.50.620">
    <property type="entry name" value="HUPs"/>
    <property type="match status" value="1"/>
</dbReference>
<reference evidence="1 2" key="1">
    <citation type="submission" date="2019-03" db="EMBL/GenBank/DDBJ databases">
        <title>Novel transposon Tn6433 accelerates the dissemination of tet(E) in Aeromonas from aerobic biofilm under oxytetracycline stress.</title>
        <authorList>
            <person name="Shi Y."/>
            <person name="Tian Z."/>
            <person name="Zhang Y."/>
            <person name="Zhang H."/>
            <person name="Yang M."/>
        </authorList>
    </citation>
    <scope>NUCLEOTIDE SEQUENCE [LARGE SCALE GENOMIC DNA]</scope>
    <source>
        <strain evidence="1 2">R50-22</strain>
        <plasmid evidence="2">paeme5</plasmid>
    </source>
</reference>
<dbReference type="InterPro" id="IPR014729">
    <property type="entry name" value="Rossmann-like_a/b/a_fold"/>
</dbReference>
<evidence type="ECO:0000313" key="2">
    <source>
        <dbReference type="Proteomes" id="UP000502657"/>
    </source>
</evidence>
<geneLocation type="plasmid" evidence="2">
    <name>paeme5</name>
</geneLocation>
<dbReference type="SUPFAM" id="SSF52402">
    <property type="entry name" value="Adenine nucleotide alpha hydrolases-like"/>
    <property type="match status" value="1"/>
</dbReference>
<organism evidence="1 2">
    <name type="scientific">Aeromonas media</name>
    <dbReference type="NCBI Taxonomy" id="651"/>
    <lineage>
        <taxon>Bacteria</taxon>
        <taxon>Pseudomonadati</taxon>
        <taxon>Pseudomonadota</taxon>
        <taxon>Gammaproteobacteria</taxon>
        <taxon>Aeromonadales</taxon>
        <taxon>Aeromonadaceae</taxon>
        <taxon>Aeromonas</taxon>
    </lineage>
</organism>
<dbReference type="EMBL" id="CP038449">
    <property type="protein sequence ID" value="QJT41368.1"/>
    <property type="molecule type" value="Genomic_DNA"/>
</dbReference>
<evidence type="ECO:0008006" key="3">
    <source>
        <dbReference type="Google" id="ProtNLM"/>
    </source>
</evidence>
<sequence length="857" mass="95836">MLKHVVGLAEVEATLLGGELAVANIDPRREVIFGAAQELFDELVEERIIPLIQQHIVRVASSFGKDSTLLLAIMVEGHRRARARGLPVAGPLIVTHGDTRIESPVMSTYAMRQMRLLESYLDREGVDHRLICAEPFDRYSWPVMYCGGLKLLTVGASASADCSIVLKQDPLKRVERELAQEFPGIVTATGVRLDESTNRAQSIRELGLDKGLVVIHGSNRDVAPIVDLETADVWLLLRCMGEGAHREYGNHLPYWDSSTFYLRRMYDDQDESQCPITGSSSLGSKTGCGGSSLRGGCALCTVVNNDKQAESLTDLPQFPQLANLLAIRNWLSRNFYNMNYRRFIARKPTDDGFLKLQANTFNEAWMTSVLRWLLQADRDEQQRAADFSQRLLTGEWISDKGVQAILTDAKLTPAQRVEWLRWYLEDMANPTFELVTPTQLLMIDAIWSRDGYRLAPFAALAIWKEVYHQGVSVPYPDLDGERFKESIPAPVYLPIGHDPELRSLADIEATGVFDRYLVDLESLSFGSCGGATKRVRREVITPAIQYGDERGAQFSGWFGDTVTVANVVQADSGECGYTIDEEAAFWITGSMIDEYLGDQHELERRSGIALRRLISEGVLRLSVQAMRNSARMMARAELYERAGMSRLEDGNPVLLAQCISQSEYDKQLVANPSSDNKAMPSCFVWNTPINVQWADLEAAVEAVLNLHLSLEFRRSVVAFTLSQMGSAWQFDGVQYRELQQVIAQQVQSIQLLFSKPERLLALLPANATLQKGRSREQNMRLRQLQQQALHVLHQHRTEALAALDAALGEWGETVEEGINPVFVAKGGMGFMKDVAQARAYVAHLQLLYGYSRLAKAC</sequence>